<keyword evidence="3" id="KW-0560">Oxidoreductase</keyword>
<dbReference type="OrthoDB" id="2915840at2759"/>
<evidence type="ECO:0000256" key="1">
    <source>
        <dbReference type="ARBA" id="ARBA00022630"/>
    </source>
</evidence>
<evidence type="ECO:0000256" key="2">
    <source>
        <dbReference type="ARBA" id="ARBA00022827"/>
    </source>
</evidence>
<dbReference type="PANTHER" id="PTHR23023">
    <property type="entry name" value="DIMETHYLANILINE MONOOXYGENASE"/>
    <property type="match status" value="1"/>
</dbReference>
<gene>
    <name evidence="6" type="ORF">LACBIDRAFT_310470</name>
</gene>
<dbReference type="RefSeq" id="XP_001887542.1">
    <property type="nucleotide sequence ID" value="XM_001887507.1"/>
</dbReference>
<keyword evidence="1" id="KW-0285">Flavoprotein</keyword>
<dbReference type="GeneID" id="6083196"/>
<accession>B0DUE8</accession>
<dbReference type="InParanoid" id="B0DUE8"/>
<dbReference type="InterPro" id="IPR023753">
    <property type="entry name" value="FAD/NAD-binding_dom"/>
</dbReference>
<dbReference type="InterPro" id="IPR036188">
    <property type="entry name" value="FAD/NAD-bd_sf"/>
</dbReference>
<dbReference type="PRINTS" id="PR00368">
    <property type="entry name" value="FADPNR"/>
</dbReference>
<dbReference type="Pfam" id="PF07992">
    <property type="entry name" value="Pyr_redox_2"/>
    <property type="match status" value="1"/>
</dbReference>
<dbReference type="EMBL" id="DS547136">
    <property type="protein sequence ID" value="EDR01729.1"/>
    <property type="molecule type" value="Genomic_DNA"/>
</dbReference>
<dbReference type="PRINTS" id="PR00411">
    <property type="entry name" value="PNDRDTASEI"/>
</dbReference>
<protein>
    <submittedName>
        <fullName evidence="6">Predicted protein</fullName>
    </submittedName>
</protein>
<keyword evidence="7" id="KW-1185">Reference proteome</keyword>
<feature type="compositionally biased region" description="Low complexity" evidence="4">
    <location>
        <begin position="285"/>
        <end position="295"/>
    </location>
</feature>
<evidence type="ECO:0000313" key="7">
    <source>
        <dbReference type="Proteomes" id="UP000001194"/>
    </source>
</evidence>
<evidence type="ECO:0000259" key="5">
    <source>
        <dbReference type="Pfam" id="PF07992"/>
    </source>
</evidence>
<dbReference type="SUPFAM" id="SSF51905">
    <property type="entry name" value="FAD/NAD(P)-binding domain"/>
    <property type="match status" value="1"/>
</dbReference>
<dbReference type="InterPro" id="IPR050346">
    <property type="entry name" value="FMO-like"/>
</dbReference>
<dbReference type="AlphaFoldDB" id="B0DUE8"/>
<organism evidence="7">
    <name type="scientific">Laccaria bicolor (strain S238N-H82 / ATCC MYA-4686)</name>
    <name type="common">Bicoloured deceiver</name>
    <name type="synonym">Laccaria laccata var. bicolor</name>
    <dbReference type="NCBI Taxonomy" id="486041"/>
    <lineage>
        <taxon>Eukaryota</taxon>
        <taxon>Fungi</taxon>
        <taxon>Dikarya</taxon>
        <taxon>Basidiomycota</taxon>
        <taxon>Agaricomycotina</taxon>
        <taxon>Agaricomycetes</taxon>
        <taxon>Agaricomycetidae</taxon>
        <taxon>Agaricales</taxon>
        <taxon>Agaricineae</taxon>
        <taxon>Hydnangiaceae</taxon>
        <taxon>Laccaria</taxon>
    </lineage>
</organism>
<feature type="region of interest" description="Disordered" evidence="4">
    <location>
        <begin position="281"/>
        <end position="300"/>
    </location>
</feature>
<feature type="domain" description="FAD/NAD(P)-binding" evidence="5">
    <location>
        <begin position="33"/>
        <end position="266"/>
    </location>
</feature>
<evidence type="ECO:0000256" key="3">
    <source>
        <dbReference type="ARBA" id="ARBA00023002"/>
    </source>
</evidence>
<keyword evidence="2" id="KW-0274">FAD</keyword>
<dbReference type="KEGG" id="lbc:LACBIDRAFT_310470"/>
<evidence type="ECO:0000313" key="6">
    <source>
        <dbReference type="EMBL" id="EDR01729.1"/>
    </source>
</evidence>
<dbReference type="HOGENOM" id="CLU_035533_0_0_1"/>
<dbReference type="Proteomes" id="UP000001194">
    <property type="component" value="Unassembled WGS sequence"/>
</dbReference>
<name>B0DUE8_LACBS</name>
<proteinExistence type="predicted"/>
<evidence type="ECO:0000256" key="4">
    <source>
        <dbReference type="SAM" id="MobiDB-lite"/>
    </source>
</evidence>
<dbReference type="GO" id="GO:0016491">
    <property type="term" value="F:oxidoreductase activity"/>
    <property type="evidence" value="ECO:0007669"/>
    <property type="project" value="UniProtKB-KW"/>
</dbReference>
<feature type="region of interest" description="Disordered" evidence="4">
    <location>
        <begin position="1"/>
        <end position="28"/>
    </location>
</feature>
<sequence>MTPTQNQSPLKHASFSYPPRPDPPQQKVHSEPIAIIGAGPVGLITAHILIRDGFSNVRVLTRDGGVGGVWLEERVYPSMMLNSIHAQFQFSHHPLPLPPNAHSTGGRLTGTDVSTYLQSFARTFLEGKIRFWCSVDQIRRGRGEGGGWVIKTHDLRTGMKEEMCVRRVVLCTGGNSTPNIPPPLSPLSASRAGFKGPVIHSSESFKRFDEIVQSVRVGRSNKPRRVLVVGGGKSAQDISAYLANQGISTTIIYEKADMFLAVPKPLPKAVRQSRLSLYLPPPPLSGTSSPSTTASEQNASDTHTEIIRLTSILAPAIELRTPVERFLHTTWLGSKIVKRTWDSFPRKSVRPSLLFPFLLPVSCAAPHFGWAQATDQLLEDMYLPSMRSGGNWLTWPFKVVSISELATLGEERRVKRQEEERRRM</sequence>
<dbReference type="Gene3D" id="3.50.50.60">
    <property type="entry name" value="FAD/NAD(P)-binding domain"/>
    <property type="match status" value="2"/>
</dbReference>
<reference evidence="6 7" key="1">
    <citation type="journal article" date="2008" name="Nature">
        <title>The genome of Laccaria bicolor provides insights into mycorrhizal symbiosis.</title>
        <authorList>
            <person name="Martin F."/>
            <person name="Aerts A."/>
            <person name="Ahren D."/>
            <person name="Brun A."/>
            <person name="Danchin E.G.J."/>
            <person name="Duchaussoy F."/>
            <person name="Gibon J."/>
            <person name="Kohler A."/>
            <person name="Lindquist E."/>
            <person name="Pereda V."/>
            <person name="Salamov A."/>
            <person name="Shapiro H.J."/>
            <person name="Wuyts J."/>
            <person name="Blaudez D."/>
            <person name="Buee M."/>
            <person name="Brokstein P."/>
            <person name="Canbaeck B."/>
            <person name="Cohen D."/>
            <person name="Courty P.E."/>
            <person name="Coutinho P.M."/>
            <person name="Delaruelle C."/>
            <person name="Detter J.C."/>
            <person name="Deveau A."/>
            <person name="DiFazio S."/>
            <person name="Duplessis S."/>
            <person name="Fraissinet-Tachet L."/>
            <person name="Lucic E."/>
            <person name="Frey-Klett P."/>
            <person name="Fourrey C."/>
            <person name="Feussner I."/>
            <person name="Gay G."/>
            <person name="Grimwood J."/>
            <person name="Hoegger P.J."/>
            <person name="Jain P."/>
            <person name="Kilaru S."/>
            <person name="Labbe J."/>
            <person name="Lin Y.C."/>
            <person name="Legue V."/>
            <person name="Le Tacon F."/>
            <person name="Marmeisse R."/>
            <person name="Melayah D."/>
            <person name="Montanini B."/>
            <person name="Muratet M."/>
            <person name="Nehls U."/>
            <person name="Niculita-Hirzel H."/>
            <person name="Oudot-Le Secq M.P."/>
            <person name="Peter M."/>
            <person name="Quesneville H."/>
            <person name="Rajashekar B."/>
            <person name="Reich M."/>
            <person name="Rouhier N."/>
            <person name="Schmutz J."/>
            <person name="Yin T."/>
            <person name="Chalot M."/>
            <person name="Henrissat B."/>
            <person name="Kuees U."/>
            <person name="Lucas S."/>
            <person name="Van de Peer Y."/>
            <person name="Podila G.K."/>
            <person name="Polle A."/>
            <person name="Pukkila P.J."/>
            <person name="Richardson P.M."/>
            <person name="Rouze P."/>
            <person name="Sanders I.R."/>
            <person name="Stajich J.E."/>
            <person name="Tunlid A."/>
            <person name="Tuskan G."/>
            <person name="Grigoriev I.V."/>
        </authorList>
    </citation>
    <scope>NUCLEOTIDE SEQUENCE [LARGE SCALE GENOMIC DNA]</scope>
    <source>
        <strain evidence="7">S238N-H82 / ATCC MYA-4686</strain>
    </source>
</reference>